<dbReference type="RefSeq" id="WP_218097769.1">
    <property type="nucleotide sequence ID" value="NZ_CAJVCE010000003.1"/>
</dbReference>
<name>A0ABM8VDP3_9BACL</name>
<evidence type="ECO:0000256" key="2">
    <source>
        <dbReference type="ARBA" id="ARBA00004236"/>
    </source>
</evidence>
<keyword evidence="10" id="KW-0067">ATP-binding</keyword>
<protein>
    <recommendedName>
        <fullName evidence="3">histidine kinase</fullName>
        <ecNumber evidence="3">2.7.13.3</ecNumber>
    </recommendedName>
</protein>
<keyword evidence="9" id="KW-0418">Kinase</keyword>
<dbReference type="EC" id="2.7.13.3" evidence="3"/>
<evidence type="ECO:0000256" key="5">
    <source>
        <dbReference type="ARBA" id="ARBA00022553"/>
    </source>
</evidence>
<evidence type="ECO:0000256" key="13">
    <source>
        <dbReference type="ARBA" id="ARBA00023136"/>
    </source>
</evidence>
<dbReference type="CDD" id="cd00075">
    <property type="entry name" value="HATPase"/>
    <property type="match status" value="1"/>
</dbReference>
<dbReference type="CDD" id="cd00082">
    <property type="entry name" value="HisKA"/>
    <property type="match status" value="1"/>
</dbReference>
<feature type="transmembrane region" description="Helical" evidence="14">
    <location>
        <begin position="7"/>
        <end position="30"/>
    </location>
</feature>
<dbReference type="Pfam" id="PF02518">
    <property type="entry name" value="HATPase_c"/>
    <property type="match status" value="1"/>
</dbReference>
<keyword evidence="5" id="KW-0597">Phosphoprotein</keyword>
<dbReference type="InterPro" id="IPR050428">
    <property type="entry name" value="TCS_sensor_his_kinase"/>
</dbReference>
<dbReference type="InterPro" id="IPR003660">
    <property type="entry name" value="HAMP_dom"/>
</dbReference>
<keyword evidence="4" id="KW-1003">Cell membrane</keyword>
<dbReference type="SMART" id="SM00387">
    <property type="entry name" value="HATPase_c"/>
    <property type="match status" value="1"/>
</dbReference>
<dbReference type="SMART" id="SM00388">
    <property type="entry name" value="HisKA"/>
    <property type="match status" value="1"/>
</dbReference>
<keyword evidence="11 14" id="KW-1133">Transmembrane helix</keyword>
<dbReference type="Pfam" id="PF00672">
    <property type="entry name" value="HAMP"/>
    <property type="match status" value="1"/>
</dbReference>
<evidence type="ECO:0000256" key="10">
    <source>
        <dbReference type="ARBA" id="ARBA00022840"/>
    </source>
</evidence>
<reference evidence="17 18" key="1">
    <citation type="submission" date="2021-06" db="EMBL/GenBank/DDBJ databases">
        <authorList>
            <person name="Criscuolo A."/>
        </authorList>
    </citation>
    <scope>NUCLEOTIDE SEQUENCE [LARGE SCALE GENOMIC DNA]</scope>
    <source>
        <strain evidence="18">CIP 111802</strain>
    </source>
</reference>
<evidence type="ECO:0000256" key="1">
    <source>
        <dbReference type="ARBA" id="ARBA00000085"/>
    </source>
</evidence>
<dbReference type="PROSITE" id="PS50109">
    <property type="entry name" value="HIS_KIN"/>
    <property type="match status" value="1"/>
</dbReference>
<dbReference type="InterPro" id="IPR003661">
    <property type="entry name" value="HisK_dim/P_dom"/>
</dbReference>
<evidence type="ECO:0000256" key="14">
    <source>
        <dbReference type="SAM" id="Phobius"/>
    </source>
</evidence>
<keyword evidence="6 17" id="KW-0808">Transferase</keyword>
<keyword evidence="18" id="KW-1185">Reference proteome</keyword>
<evidence type="ECO:0000256" key="3">
    <source>
        <dbReference type="ARBA" id="ARBA00012438"/>
    </source>
</evidence>
<evidence type="ECO:0000313" key="17">
    <source>
        <dbReference type="EMBL" id="CAG7628207.1"/>
    </source>
</evidence>
<evidence type="ECO:0000313" key="18">
    <source>
        <dbReference type="Proteomes" id="UP000730618"/>
    </source>
</evidence>
<proteinExistence type="predicted"/>
<feature type="domain" description="HAMP" evidence="16">
    <location>
        <begin position="176"/>
        <end position="231"/>
    </location>
</feature>
<evidence type="ECO:0000256" key="11">
    <source>
        <dbReference type="ARBA" id="ARBA00022989"/>
    </source>
</evidence>
<dbReference type="SMART" id="SM00304">
    <property type="entry name" value="HAMP"/>
    <property type="match status" value="1"/>
</dbReference>
<keyword evidence="8" id="KW-0547">Nucleotide-binding</keyword>
<dbReference type="PANTHER" id="PTHR45436:SF5">
    <property type="entry name" value="SENSOR HISTIDINE KINASE TRCS"/>
    <property type="match status" value="1"/>
</dbReference>
<organism evidence="17 18">
    <name type="scientific">Paenibacillus allorhizosphaerae</name>
    <dbReference type="NCBI Taxonomy" id="2849866"/>
    <lineage>
        <taxon>Bacteria</taxon>
        <taxon>Bacillati</taxon>
        <taxon>Bacillota</taxon>
        <taxon>Bacilli</taxon>
        <taxon>Bacillales</taxon>
        <taxon>Paenibacillaceae</taxon>
        <taxon>Paenibacillus</taxon>
    </lineage>
</organism>
<dbReference type="Proteomes" id="UP000730618">
    <property type="component" value="Unassembled WGS sequence"/>
</dbReference>
<evidence type="ECO:0000256" key="7">
    <source>
        <dbReference type="ARBA" id="ARBA00022692"/>
    </source>
</evidence>
<dbReference type="GO" id="GO:0016740">
    <property type="term" value="F:transferase activity"/>
    <property type="evidence" value="ECO:0007669"/>
    <property type="project" value="UniProtKB-KW"/>
</dbReference>
<evidence type="ECO:0000259" key="16">
    <source>
        <dbReference type="PROSITE" id="PS50885"/>
    </source>
</evidence>
<evidence type="ECO:0000256" key="8">
    <source>
        <dbReference type="ARBA" id="ARBA00022741"/>
    </source>
</evidence>
<dbReference type="InterPro" id="IPR003594">
    <property type="entry name" value="HATPase_dom"/>
</dbReference>
<dbReference type="CDD" id="cd06225">
    <property type="entry name" value="HAMP"/>
    <property type="match status" value="1"/>
</dbReference>
<evidence type="ECO:0000256" key="4">
    <source>
        <dbReference type="ARBA" id="ARBA00022475"/>
    </source>
</evidence>
<keyword evidence="7 14" id="KW-0812">Transmembrane</keyword>
<keyword evidence="13 14" id="KW-0472">Membrane</keyword>
<gene>
    <name evidence="17" type="primary">sasA_6</name>
    <name evidence="17" type="ORF">PAECIP111802_01433</name>
</gene>
<keyword evidence="12" id="KW-0902">Two-component regulatory system</keyword>
<evidence type="ECO:0000256" key="12">
    <source>
        <dbReference type="ARBA" id="ARBA00023012"/>
    </source>
</evidence>
<evidence type="ECO:0000259" key="15">
    <source>
        <dbReference type="PROSITE" id="PS50109"/>
    </source>
</evidence>
<dbReference type="PANTHER" id="PTHR45436">
    <property type="entry name" value="SENSOR HISTIDINE KINASE YKOH"/>
    <property type="match status" value="1"/>
</dbReference>
<feature type="transmembrane region" description="Helical" evidence="14">
    <location>
        <begin position="156"/>
        <end position="179"/>
    </location>
</feature>
<feature type="domain" description="Histidine kinase" evidence="15">
    <location>
        <begin position="239"/>
        <end position="453"/>
    </location>
</feature>
<evidence type="ECO:0000256" key="9">
    <source>
        <dbReference type="ARBA" id="ARBA00022777"/>
    </source>
</evidence>
<dbReference type="EMBL" id="CAJVCE010000003">
    <property type="protein sequence ID" value="CAG7628207.1"/>
    <property type="molecule type" value="Genomic_DNA"/>
</dbReference>
<comment type="catalytic activity">
    <reaction evidence="1">
        <text>ATP + protein L-histidine = ADP + protein N-phospho-L-histidine.</text>
        <dbReference type="EC" id="2.7.13.3"/>
    </reaction>
</comment>
<comment type="subcellular location">
    <subcellularLocation>
        <location evidence="2">Cell membrane</location>
    </subcellularLocation>
</comment>
<dbReference type="InterPro" id="IPR005467">
    <property type="entry name" value="His_kinase_dom"/>
</dbReference>
<accession>A0ABM8VDP3</accession>
<dbReference type="Pfam" id="PF00512">
    <property type="entry name" value="HisKA"/>
    <property type="match status" value="1"/>
</dbReference>
<comment type="caution">
    <text evidence="17">The sequence shown here is derived from an EMBL/GenBank/DDBJ whole genome shotgun (WGS) entry which is preliminary data.</text>
</comment>
<dbReference type="PROSITE" id="PS50885">
    <property type="entry name" value="HAMP"/>
    <property type="match status" value="1"/>
</dbReference>
<evidence type="ECO:0000256" key="6">
    <source>
        <dbReference type="ARBA" id="ARBA00022679"/>
    </source>
</evidence>
<sequence>MSLRTRLILLTGSWILLILLFFNMFIYNYIFKRTTDAENRMLWNKAQIILRNPLVHRPENWENSRLLWEFIADDTMIRIISPDNAVMAQISTNEQLTEYPAVYRTDYYSEVENSIEARMLFIQVPILENGKQIGQLELGKALNVIGSLMEILGQGLMITSISVMLFSILGGIFYTRIIIRPLRQMLETMRMIRSKGDFLMLGPKYTSRKDEIGRLGQTFNDMISHLQEHDRKQKQFVADASHELRTPLTVIESYTSMLKRWGGNDPAIRREALDAVQSETRRLKNLIESLLKLAEFEREEQVKLDETALVPLVQETKEQLEQAFNREIRFTASEVSKHRRLLADAKKIKQLLIIILDNAIKYSREPIDVTLADVSGFAELKIADKGVGISQEDLPHLFERFYRVDQTRNRETGGTGLGLAIAKQIIDLHQGTIRFESEVGEGTTVTILLPWKAQTEQ</sequence>